<sequence length="613" mass="71002">MNQIKMRHMELNASGKIILFFDCPINSEMIYLSTKLTNKKMYGECPKRILPYKIDKEKVFFDISKVISKYGLQFEIKSHLAIIPQGFGENIQVISTSPIQFKLDWQYEKKFNYCEVDKNQNIIYSGDNTILALKRVKQQIAYEHYPNISKIEIVNGFIEIDFQKLIKDLSLSDRDIIDIYEVNNVGEKAPLKVNGSLTNEWISIPESNDQAIIYKTKKGNLGLRFAVKDRLSILEIGNNNEELKFCLSSDANIEHLYLADTSQSKELSNKRYLREIIFKKNRNNLFISTSELLKNPETQFHSVTQLVYSNNTGTLLRTIKFITSQLKLDTPSLSILVDKNFLEEAVIFLKLIETKKGIRVAVLGSSHTRPMFTSTKYFNPEYKQLFKVVYTQFHSSIRSISDSRKVAYMPQYFEKEHPVAQGYIKTDFQKTFFEELCTAKPEVLVIDIYIDIQMGVFEFPNGVISYNTYQAKNNYIAEVDSEVKLSTIENDPNYIEKFKKALIYFKNKVTEIISEDKIILHLIDMNYEYLTNDGNIKKHNQTEGSITTLNYNALSLQSILVEVFSNSYILDSRDSGFCGKEDMPLGNTPHHYQSEYYKKMLGDFAQVLLKLKN</sequence>
<protein>
    <submittedName>
        <fullName evidence="1">Uncharacterized protein</fullName>
    </submittedName>
</protein>
<dbReference type="Pfam" id="PF19786">
    <property type="entry name" value="DUF6270"/>
    <property type="match status" value="1"/>
</dbReference>
<dbReference type="PATRIC" id="fig|1380772.3.peg.1446"/>
<dbReference type="InterPro" id="IPR046237">
    <property type="entry name" value="DUF6270"/>
</dbReference>
<evidence type="ECO:0000313" key="1">
    <source>
        <dbReference type="EMBL" id="ETD04500.1"/>
    </source>
</evidence>
<reference evidence="1 2" key="1">
    <citation type="submission" date="2013-07" db="EMBL/GenBank/DDBJ databases">
        <title>Isolation of Lactococcus garvieae strain TRF1 from the fecal material of a timber rattlesnake.</title>
        <authorList>
            <person name="McLaughlin R.W."/>
            <person name="Cochran P.A."/>
            <person name="Dowd S.E."/>
        </authorList>
    </citation>
    <scope>NUCLEOTIDE SEQUENCE [LARGE SCALE GENOMIC DNA]</scope>
    <source>
        <strain evidence="1 2">TRF1</strain>
    </source>
</reference>
<name>V8APG9_9LACT</name>
<dbReference type="AlphaFoldDB" id="V8APG9"/>
<proteinExistence type="predicted"/>
<dbReference type="Proteomes" id="UP000018692">
    <property type="component" value="Unassembled WGS sequence"/>
</dbReference>
<comment type="caution">
    <text evidence="1">The sequence shown here is derived from an EMBL/GenBank/DDBJ whole genome shotgun (WGS) entry which is preliminary data.</text>
</comment>
<dbReference type="EMBL" id="AVFE01000025">
    <property type="protein sequence ID" value="ETD04500.1"/>
    <property type="molecule type" value="Genomic_DNA"/>
</dbReference>
<accession>V8APG9</accession>
<gene>
    <name evidence="1" type="ORF">N568_0107460</name>
</gene>
<evidence type="ECO:0000313" key="2">
    <source>
        <dbReference type="Proteomes" id="UP000018692"/>
    </source>
</evidence>
<organism evidence="1 2">
    <name type="scientific">Lactococcus garvieae TRF1</name>
    <dbReference type="NCBI Taxonomy" id="1380772"/>
    <lineage>
        <taxon>Bacteria</taxon>
        <taxon>Bacillati</taxon>
        <taxon>Bacillota</taxon>
        <taxon>Bacilli</taxon>
        <taxon>Lactobacillales</taxon>
        <taxon>Streptococcaceae</taxon>
        <taxon>Lactococcus</taxon>
    </lineage>
</organism>